<accession>A0ABV4X1T4</accession>
<reference evidence="1 2" key="1">
    <citation type="submission" date="2024-09" db="EMBL/GenBank/DDBJ databases">
        <title>Floridaenema gen nov. (Aerosakkonemataceae, Aerosakkonematales ord. nov., Cyanobacteria) from benthic tropical and subtropical fresh waters, with the description of four new species.</title>
        <authorList>
            <person name="Moretto J.A."/>
            <person name="Berthold D.E."/>
            <person name="Lefler F.W."/>
            <person name="Huang I.-S."/>
            <person name="Laughinghouse H. IV."/>
        </authorList>
    </citation>
    <scope>NUCLEOTIDE SEQUENCE [LARGE SCALE GENOMIC DNA]</scope>
    <source>
        <strain evidence="1 2">BLCC-F46</strain>
    </source>
</reference>
<organism evidence="1 2">
    <name type="scientific">Floridaenema aerugineum BLCC-F46</name>
    <dbReference type="NCBI Taxonomy" id="3153654"/>
    <lineage>
        <taxon>Bacteria</taxon>
        <taxon>Bacillati</taxon>
        <taxon>Cyanobacteriota</taxon>
        <taxon>Cyanophyceae</taxon>
        <taxon>Oscillatoriophycideae</taxon>
        <taxon>Aerosakkonematales</taxon>
        <taxon>Aerosakkonemataceae</taxon>
        <taxon>Floridanema</taxon>
        <taxon>Floridanema aerugineum</taxon>
    </lineage>
</organism>
<dbReference type="EMBL" id="JBHFNQ010000062">
    <property type="protein sequence ID" value="MFB2876742.1"/>
    <property type="molecule type" value="Genomic_DNA"/>
</dbReference>
<keyword evidence="2" id="KW-1185">Reference proteome</keyword>
<evidence type="ECO:0000313" key="2">
    <source>
        <dbReference type="Proteomes" id="UP001576774"/>
    </source>
</evidence>
<protein>
    <recommendedName>
        <fullName evidence="3">DUF104 domain-containing protein</fullName>
    </recommendedName>
</protein>
<dbReference type="RefSeq" id="WP_413269865.1">
    <property type="nucleotide sequence ID" value="NZ_JBHFNQ010000062.1"/>
</dbReference>
<name>A0ABV4X1T4_9CYAN</name>
<sequence>MTKILEATYTNGNLILSEALSPDLEGKKLRVLILETPETDEELTREEKLTRFLEQAKQFSFKLPKDCKFVRDEIYDRYTVYR</sequence>
<comment type="caution">
    <text evidence="1">The sequence shown here is derived from an EMBL/GenBank/DDBJ whole genome shotgun (WGS) entry which is preliminary data.</text>
</comment>
<proteinExistence type="predicted"/>
<gene>
    <name evidence="1" type="ORF">ACE1CC_07595</name>
</gene>
<dbReference type="Proteomes" id="UP001576774">
    <property type="component" value="Unassembled WGS sequence"/>
</dbReference>
<evidence type="ECO:0000313" key="1">
    <source>
        <dbReference type="EMBL" id="MFB2876742.1"/>
    </source>
</evidence>
<evidence type="ECO:0008006" key="3">
    <source>
        <dbReference type="Google" id="ProtNLM"/>
    </source>
</evidence>